<dbReference type="InterPro" id="IPR003526">
    <property type="entry name" value="MECDP_synthase"/>
</dbReference>
<evidence type="ECO:0000256" key="4">
    <source>
        <dbReference type="ARBA" id="ARBA00004709"/>
    </source>
</evidence>
<feature type="site" description="Transition state stabilizer" evidence="13">
    <location>
        <position position="396"/>
    </location>
</feature>
<feature type="site" description="Positions MEP for the nucleophilic attack" evidence="13">
    <location>
        <position position="226"/>
    </location>
</feature>
<evidence type="ECO:0000256" key="9">
    <source>
        <dbReference type="ARBA" id="ARBA00022723"/>
    </source>
</evidence>
<gene>
    <name evidence="15" type="primary">ispF</name>
    <name evidence="13" type="synonym">ispDF</name>
    <name evidence="15" type="ORF">ENX03_09985</name>
</gene>
<evidence type="ECO:0000256" key="13">
    <source>
        <dbReference type="HAMAP-Rule" id="MF_01520"/>
    </source>
</evidence>
<dbReference type="SUPFAM" id="SSF69765">
    <property type="entry name" value="IpsF-like"/>
    <property type="match status" value="1"/>
</dbReference>
<dbReference type="HAMAP" id="MF_00107">
    <property type="entry name" value="IspF"/>
    <property type="match status" value="1"/>
</dbReference>
<evidence type="ECO:0000256" key="10">
    <source>
        <dbReference type="ARBA" id="ARBA00023229"/>
    </source>
</evidence>
<feature type="binding site" evidence="13">
    <location>
        <begin position="271"/>
        <end position="273"/>
    </location>
    <ligand>
        <name>4-CDP-2-C-methyl-D-erythritol 2-phosphate</name>
        <dbReference type="ChEBI" id="CHEBI:57919"/>
    </ligand>
</feature>
<dbReference type="EC" id="4.6.1.12" evidence="13"/>
<dbReference type="InterPro" id="IPR001228">
    <property type="entry name" value="IspD"/>
</dbReference>
<dbReference type="InterPro" id="IPR026596">
    <property type="entry name" value="IspD/F"/>
</dbReference>
<dbReference type="FunFam" id="3.30.1330.50:FF:000003">
    <property type="entry name" value="2-C-methyl-D-erythritol 2,4-cyclodiphosphate synthase"/>
    <property type="match status" value="1"/>
</dbReference>
<dbReference type="GO" id="GO:0016114">
    <property type="term" value="P:terpenoid biosynthetic process"/>
    <property type="evidence" value="ECO:0007669"/>
    <property type="project" value="InterPro"/>
</dbReference>
<dbReference type="AlphaFoldDB" id="A0A7C3QX83"/>
<keyword evidence="10 13" id="KW-0414">Isoprene biosynthesis</keyword>
<dbReference type="InterPro" id="IPR034683">
    <property type="entry name" value="IspD/TarI"/>
</dbReference>
<dbReference type="NCBIfam" id="TIGR00453">
    <property type="entry name" value="ispD"/>
    <property type="match status" value="1"/>
</dbReference>
<dbReference type="Gene3D" id="3.90.550.10">
    <property type="entry name" value="Spore Coat Polysaccharide Biosynthesis Protein SpsA, Chain A"/>
    <property type="match status" value="1"/>
</dbReference>
<sequence>MILKKGRTVAVVMAAGGRGTRMGADLPKQFILLGGKPLFLHALQAFLEHPAIGVIVLGTPAEFMEKTADLVRQFYPSSAILEKVRIFEGGARRQDTVAKGVRLLSAFPDILGVMVHDAARPFLSRPVLDRSVEVLQEGKAFGVGIPVSDTLWEKDGTSEATVLSGIIQREKIIRAQTPQGSPVDMFLNALDQAEKTGDPEFTDEASLLLWAGFSVHIVIGEESNRKITTPADLTWAEEWIKIRKRNEWMEKERPEEQFSRRGWPRIGQGIDVHPFEEGRELWLGGVKIPHSRGLAGHSDADAVIHALCDALLGAVGEGDIGRHFPPSDDRYKGKNSRYFLEEIVVLLGQKGYLPHQVDLTIVAERPKITPYAPKMQEVLSRILGIAPGDVSIKATTSEKLGFTGREEGLMAMAVATVIPSSEGSGT</sequence>
<feature type="region of interest" description="2-C-methyl-D-erythritol 4-phosphate cytidylyltransferase" evidence="13">
    <location>
        <begin position="1"/>
        <end position="264"/>
    </location>
</feature>
<feature type="site" description="Positions MEP for the nucleophilic attack" evidence="13">
    <location>
        <position position="169"/>
    </location>
</feature>
<dbReference type="Pfam" id="PF02542">
    <property type="entry name" value="YgbB"/>
    <property type="match status" value="1"/>
</dbReference>
<evidence type="ECO:0000256" key="11">
    <source>
        <dbReference type="ARBA" id="ARBA00023239"/>
    </source>
</evidence>
<dbReference type="CDD" id="cd00554">
    <property type="entry name" value="MECDP_synthase"/>
    <property type="match status" value="1"/>
</dbReference>
<dbReference type="Gene3D" id="3.30.1330.50">
    <property type="entry name" value="2-C-methyl-D-erythritol 2,4-cyclodiphosphate synthase"/>
    <property type="match status" value="1"/>
</dbReference>
<feature type="binding site" evidence="13">
    <location>
        <position position="405"/>
    </location>
    <ligand>
        <name>4-CDP-2-C-methyl-D-erythritol 2-phosphate</name>
        <dbReference type="ChEBI" id="CHEBI:57919"/>
    </ligand>
</feature>
<dbReference type="PANTHER" id="PTHR43181:SF1">
    <property type="entry name" value="2-C-METHYL-D-ERYTHRITOL 2,4-CYCLODIPHOSPHATE SYNTHASE, CHLOROPLASTIC"/>
    <property type="match status" value="1"/>
</dbReference>
<keyword evidence="8 13" id="KW-0548">Nucleotidyltransferase</keyword>
<dbReference type="EC" id="2.7.7.60" evidence="13"/>
<feature type="binding site" evidence="13">
    <location>
        <begin position="319"/>
        <end position="321"/>
    </location>
    <ligand>
        <name>4-CDP-2-C-methyl-D-erythritol 2-phosphate</name>
        <dbReference type="ChEBI" id="CHEBI:57919"/>
    </ligand>
</feature>
<keyword evidence="9 13" id="KW-0479">Metal-binding</keyword>
<comment type="similarity">
    <text evidence="13">In the C-terminal section; belongs to the IspF family.</text>
</comment>
<dbReference type="SUPFAM" id="SSF53448">
    <property type="entry name" value="Nucleotide-diphospho-sugar transferases"/>
    <property type="match status" value="1"/>
</dbReference>
<comment type="function">
    <text evidence="13">Bifunctional enzyme that catalyzes the formation of 4-diphosphocytidyl-2-C-methyl-D-erythritol from CTP and 2-C-methyl-D-erythritol 4-phosphate (MEP) (IspD), and catalyzes the conversion of 4-diphosphocytidyl-2-C-methyl-D-erythritol 2-phosphate (CDP-ME2P) to 2-C-methyl-D-erythritol 2,4-cyclodiphosphate (ME-CPP) with a corresponding release of cytidine 5-monophosphate (CMP) (IspF).</text>
</comment>
<feature type="site" description="Transition state stabilizer" evidence="13">
    <location>
        <position position="28"/>
    </location>
</feature>
<dbReference type="UniPathway" id="UPA00056">
    <property type="reaction ID" value="UER00093"/>
</dbReference>
<dbReference type="Pfam" id="PF01128">
    <property type="entry name" value="IspD"/>
    <property type="match status" value="1"/>
</dbReference>
<evidence type="ECO:0000256" key="6">
    <source>
        <dbReference type="ARBA" id="ARBA00009789"/>
    </source>
</evidence>
<feature type="binding site" evidence="13">
    <location>
        <begin position="297"/>
        <end position="298"/>
    </location>
    <ligand>
        <name>4-CDP-2-C-methyl-D-erythritol 2-phosphate</name>
        <dbReference type="ChEBI" id="CHEBI:57919"/>
    </ligand>
</feature>
<dbReference type="NCBIfam" id="TIGR00151">
    <property type="entry name" value="ispF"/>
    <property type="match status" value="1"/>
</dbReference>
<feature type="site" description="Transition state stabilizer" evidence="13">
    <location>
        <position position="297"/>
    </location>
</feature>
<organism evidence="15">
    <name type="scientific">Leptospirillum ferriphilum</name>
    <dbReference type="NCBI Taxonomy" id="178606"/>
    <lineage>
        <taxon>Bacteria</taxon>
        <taxon>Pseudomonadati</taxon>
        <taxon>Nitrospirota</taxon>
        <taxon>Nitrospiria</taxon>
        <taxon>Nitrospirales</taxon>
        <taxon>Nitrospiraceae</taxon>
        <taxon>Leptospirillum</taxon>
    </lineage>
</organism>
<feature type="binding site" evidence="13">
    <location>
        <begin position="395"/>
        <end position="398"/>
    </location>
    <ligand>
        <name>4-CDP-2-C-methyl-D-erythritol 2-phosphate</name>
        <dbReference type="ChEBI" id="CHEBI:57919"/>
    </ligand>
</feature>
<comment type="catalytic activity">
    <reaction evidence="2 13">
        <text>2-C-methyl-D-erythritol 4-phosphate + CTP + H(+) = 4-CDP-2-C-methyl-D-erythritol + diphosphate</text>
        <dbReference type="Rhea" id="RHEA:13429"/>
        <dbReference type="ChEBI" id="CHEBI:15378"/>
        <dbReference type="ChEBI" id="CHEBI:33019"/>
        <dbReference type="ChEBI" id="CHEBI:37563"/>
        <dbReference type="ChEBI" id="CHEBI:57823"/>
        <dbReference type="ChEBI" id="CHEBI:58262"/>
        <dbReference type="EC" id="2.7.7.60"/>
    </reaction>
</comment>
<dbReference type="PANTHER" id="PTHR43181">
    <property type="entry name" value="2-C-METHYL-D-ERYTHRITOL 2,4-CYCLODIPHOSPHATE SYNTHASE, CHLOROPLASTIC"/>
    <property type="match status" value="1"/>
</dbReference>
<feature type="site" description="Transition state stabilizer" evidence="13">
    <location>
        <position position="21"/>
    </location>
</feature>
<dbReference type="CDD" id="cd02516">
    <property type="entry name" value="CDP-ME_synthetase"/>
    <property type="match status" value="1"/>
</dbReference>
<feature type="domain" description="2-C-methyl-D-erythritol 2,4-cyclodiphosphate synthase" evidence="14">
    <location>
        <begin position="265"/>
        <end position="417"/>
    </location>
</feature>
<comment type="similarity">
    <text evidence="6">Belongs to the IspD/TarI cytidylyltransferase family. IspD subfamily.</text>
</comment>
<evidence type="ECO:0000256" key="2">
    <source>
        <dbReference type="ARBA" id="ARBA00001282"/>
    </source>
</evidence>
<feature type="binding site" evidence="13">
    <location>
        <position position="273"/>
    </location>
    <ligand>
        <name>a divalent metal cation</name>
        <dbReference type="ChEBI" id="CHEBI:60240"/>
    </ligand>
</feature>
<evidence type="ECO:0000256" key="12">
    <source>
        <dbReference type="ARBA" id="ARBA00023268"/>
    </source>
</evidence>
<comment type="cofactor">
    <cofactor evidence="3 13">
        <name>a divalent metal cation</name>
        <dbReference type="ChEBI" id="CHEBI:60240"/>
    </cofactor>
</comment>
<comment type="caution">
    <text evidence="15">The sequence shown here is derived from an EMBL/GenBank/DDBJ whole genome shotgun (WGS) entry which is preliminary data.</text>
</comment>
<comment type="pathway">
    <text evidence="4 13">Isoprenoid biosynthesis; isopentenyl diphosphate biosynthesis via DXP pathway; isopentenyl diphosphate from 1-deoxy-D-xylulose 5-phosphate: step 4/6.</text>
</comment>
<dbReference type="HAMAP" id="MF_01520">
    <property type="entry name" value="IspDF"/>
    <property type="match status" value="1"/>
</dbReference>
<feature type="region of interest" description="2-C-methyl-D-erythritol 2,4-cyclodiphosphate synthase" evidence="13">
    <location>
        <begin position="265"/>
        <end position="426"/>
    </location>
</feature>
<dbReference type="EMBL" id="DTMM01000216">
    <property type="protein sequence ID" value="HFT94236.1"/>
    <property type="molecule type" value="Genomic_DNA"/>
</dbReference>
<comment type="similarity">
    <text evidence="13">In the N-terminal section; belongs to the IspD/TarI cytidylyltransferase family. IspD subfamily.</text>
</comment>
<evidence type="ECO:0000313" key="15">
    <source>
        <dbReference type="EMBL" id="HFT94236.1"/>
    </source>
</evidence>
<dbReference type="InterPro" id="IPR036571">
    <property type="entry name" value="MECDP_synthase_sf"/>
</dbReference>
<dbReference type="GO" id="GO:0008685">
    <property type="term" value="F:2-C-methyl-D-erythritol 2,4-cyclodiphosphate synthase activity"/>
    <property type="evidence" value="ECO:0007669"/>
    <property type="project" value="UniProtKB-UniRule"/>
</dbReference>
<comment type="pathway">
    <text evidence="5 13">Isoprenoid biosynthesis; isopentenyl diphosphate biosynthesis via DXP pathway; isopentenyl diphosphate from 1-deoxy-D-xylulose 5-phosphate: step 2/6.</text>
</comment>
<evidence type="ECO:0000256" key="5">
    <source>
        <dbReference type="ARBA" id="ARBA00004787"/>
    </source>
</evidence>
<evidence type="ECO:0000256" key="3">
    <source>
        <dbReference type="ARBA" id="ARBA00001968"/>
    </source>
</evidence>
<dbReference type="GO" id="GO:0019288">
    <property type="term" value="P:isopentenyl diphosphate biosynthetic process, methylerythritol 4-phosphate pathway"/>
    <property type="evidence" value="ECO:0007669"/>
    <property type="project" value="UniProtKB-UniRule"/>
</dbReference>
<accession>A0A7C3QX83</accession>
<protein>
    <recommendedName>
        <fullName evidence="13">Bifunctional enzyme IspD/IspF</fullName>
    </recommendedName>
    <domain>
        <recommendedName>
            <fullName evidence="13">2-C-methyl-D-erythritol 4-phosphate cytidylyltransferase</fullName>
            <ecNumber evidence="13">2.7.7.60</ecNumber>
        </recommendedName>
        <alternativeName>
            <fullName evidence="13">4-diphosphocytidyl-2C-methyl-D-erythritol synthase</fullName>
        </alternativeName>
        <alternativeName>
            <fullName evidence="13">MEP cytidylyltransferase</fullName>
            <shortName evidence="13">MCT</shortName>
        </alternativeName>
    </domain>
    <domain>
        <recommendedName>
            <fullName evidence="13">2-C-methyl-D-erythritol 2,4-cyclodiphosphate synthase</fullName>
            <shortName evidence="13">MECDP-synthase</shortName>
            <shortName evidence="13">MECPP-synthase</shortName>
            <shortName evidence="13">MECPS</shortName>
            <ecNumber evidence="13">4.6.1.12</ecNumber>
        </recommendedName>
    </domain>
</protein>
<dbReference type="FunFam" id="3.90.550.10:FF:000003">
    <property type="entry name" value="2-C-methyl-D-erythritol 4-phosphate cytidylyltransferase"/>
    <property type="match status" value="1"/>
</dbReference>
<name>A0A7C3QX83_9BACT</name>
<keyword evidence="12 13" id="KW-0511">Multifunctional enzyme</keyword>
<comment type="catalytic activity">
    <reaction evidence="1 13">
        <text>4-CDP-2-C-methyl-D-erythritol 2-phosphate = 2-C-methyl-D-erythritol 2,4-cyclic diphosphate + CMP</text>
        <dbReference type="Rhea" id="RHEA:23864"/>
        <dbReference type="ChEBI" id="CHEBI:57919"/>
        <dbReference type="ChEBI" id="CHEBI:58483"/>
        <dbReference type="ChEBI" id="CHEBI:60377"/>
        <dbReference type="EC" id="4.6.1.12"/>
    </reaction>
</comment>
<reference evidence="15" key="1">
    <citation type="journal article" date="2020" name="mSystems">
        <title>Genome- and Community-Level Interaction Insights into Carbon Utilization and Element Cycling Functions of Hydrothermarchaeota in Hydrothermal Sediment.</title>
        <authorList>
            <person name="Zhou Z."/>
            <person name="Liu Y."/>
            <person name="Xu W."/>
            <person name="Pan J."/>
            <person name="Luo Z.H."/>
            <person name="Li M."/>
        </authorList>
    </citation>
    <scope>NUCLEOTIDE SEQUENCE [LARGE SCALE GENOMIC DNA]</scope>
    <source>
        <strain evidence="15">SpSt-902</strain>
    </source>
</reference>
<dbReference type="InterPro" id="IPR018294">
    <property type="entry name" value="ISPD_synthase_CS"/>
</dbReference>
<dbReference type="PROSITE" id="PS01350">
    <property type="entry name" value="ISPF"/>
    <property type="match status" value="1"/>
</dbReference>
<dbReference type="InterPro" id="IPR020555">
    <property type="entry name" value="MECDP_synthase_CS"/>
</dbReference>
<comment type="caution">
    <text evidence="13">Lacks conserved residue(s) required for the propagation of feature annotation.</text>
</comment>
<dbReference type="InterPro" id="IPR029044">
    <property type="entry name" value="Nucleotide-diphossugar_trans"/>
</dbReference>
<evidence type="ECO:0000259" key="14">
    <source>
        <dbReference type="Pfam" id="PF02542"/>
    </source>
</evidence>
<feature type="binding site" evidence="13">
    <location>
        <position position="271"/>
    </location>
    <ligand>
        <name>a divalent metal cation</name>
        <dbReference type="ChEBI" id="CHEBI:60240"/>
    </ligand>
</feature>
<evidence type="ECO:0000256" key="8">
    <source>
        <dbReference type="ARBA" id="ARBA00022695"/>
    </source>
</evidence>
<feature type="binding site" evidence="13">
    <location>
        <position position="305"/>
    </location>
    <ligand>
        <name>a divalent metal cation</name>
        <dbReference type="ChEBI" id="CHEBI:60240"/>
    </ligand>
</feature>
<dbReference type="PROSITE" id="PS01295">
    <property type="entry name" value="ISPD"/>
    <property type="match status" value="1"/>
</dbReference>
<proteinExistence type="inferred from homology"/>
<dbReference type="GO" id="GO:0046872">
    <property type="term" value="F:metal ion binding"/>
    <property type="evidence" value="ECO:0007669"/>
    <property type="project" value="UniProtKB-KW"/>
</dbReference>
<evidence type="ECO:0000256" key="1">
    <source>
        <dbReference type="ARBA" id="ARBA00000200"/>
    </source>
</evidence>
<evidence type="ECO:0000256" key="7">
    <source>
        <dbReference type="ARBA" id="ARBA00022679"/>
    </source>
</evidence>
<dbReference type="GO" id="GO:0050518">
    <property type="term" value="F:2-C-methyl-D-erythritol 4-phosphate cytidylyltransferase activity"/>
    <property type="evidence" value="ECO:0007669"/>
    <property type="project" value="UniProtKB-UniRule"/>
</dbReference>
<feature type="binding site" evidence="13">
    <location>
        <position position="402"/>
    </location>
    <ligand>
        <name>4-CDP-2-C-methyl-D-erythritol 2-phosphate</name>
        <dbReference type="ChEBI" id="CHEBI:57919"/>
    </ligand>
</feature>
<keyword evidence="7 13" id="KW-0808">Transferase</keyword>
<keyword evidence="11 13" id="KW-0456">Lyase</keyword>